<evidence type="ECO:0000313" key="3">
    <source>
        <dbReference type="Proteomes" id="UP001362999"/>
    </source>
</evidence>
<reference evidence="2 3" key="1">
    <citation type="journal article" date="2024" name="J Genomics">
        <title>Draft genome sequencing and assembly of Favolaschia claudopus CIRM-BRFM 2984 isolated from oak limbs.</title>
        <authorList>
            <person name="Navarro D."/>
            <person name="Drula E."/>
            <person name="Chaduli D."/>
            <person name="Cazenave R."/>
            <person name="Ahrendt S."/>
            <person name="Wang J."/>
            <person name="Lipzen A."/>
            <person name="Daum C."/>
            <person name="Barry K."/>
            <person name="Grigoriev I.V."/>
            <person name="Favel A."/>
            <person name="Rosso M.N."/>
            <person name="Martin F."/>
        </authorList>
    </citation>
    <scope>NUCLEOTIDE SEQUENCE [LARGE SCALE GENOMIC DNA]</scope>
    <source>
        <strain evidence="2 3">CIRM-BRFM 2984</strain>
    </source>
</reference>
<keyword evidence="3" id="KW-1185">Reference proteome</keyword>
<accession>A0AAW0E8F7</accession>
<dbReference type="Proteomes" id="UP001362999">
    <property type="component" value="Unassembled WGS sequence"/>
</dbReference>
<organism evidence="2 3">
    <name type="scientific">Favolaschia claudopus</name>
    <dbReference type="NCBI Taxonomy" id="2862362"/>
    <lineage>
        <taxon>Eukaryota</taxon>
        <taxon>Fungi</taxon>
        <taxon>Dikarya</taxon>
        <taxon>Basidiomycota</taxon>
        <taxon>Agaricomycotina</taxon>
        <taxon>Agaricomycetes</taxon>
        <taxon>Agaricomycetidae</taxon>
        <taxon>Agaricales</taxon>
        <taxon>Marasmiineae</taxon>
        <taxon>Mycenaceae</taxon>
        <taxon>Favolaschia</taxon>
    </lineage>
</organism>
<sequence length="533" mass="58968">MNEKTIVAALKSTCRKVPSTLIVSTNADMDVETNTFYSVENLLQHAAALLQQDGRRACGRAVAVRDFGRKLSVSGEEEYEGGYTHVKRQSRAFGRYLSMRDIYRNHFGNHEEDHGDEANDACRIEAVVCWLRNHVRDAADMNVQAHTWGASGVDDPIRPSGPGVGTLTVIETLEKETLSPGTPLDMYTVNELLWDGGMNELNGCQGCGNLKTTAILRHRQRHSRSELQPICMEGRHLRRDAPHHPTPKSPPKQQRSNSEGHAIPRSPLGFEDNLRPAAHSRDERRHHTAERDRMDDRPRDERRRDPLTVDGNPTEAHTPTPIVGFRTIYGVTAISLFRNHNISQLRLWDSIDNISRFVHADPAIDSRCDKMTQPDLERQNGIAQSAIALARAIAPSLSTSLFSLSVQHNLLGGNLVYVFFLRLSCGALVLARGLPAEVEGIDYGVVYTELERGDKVPLPEAGNALLGEGKSATKGVTPAMRTASSCASRRSASVRTNERPLPVAKRRDLVLQDTAFVSSPVAALRARPVYRGI</sequence>
<name>A0AAW0E8F7_9AGAR</name>
<protein>
    <submittedName>
        <fullName evidence="2">Uncharacterized protein</fullName>
    </submittedName>
</protein>
<evidence type="ECO:0000313" key="2">
    <source>
        <dbReference type="EMBL" id="KAK7059495.1"/>
    </source>
</evidence>
<comment type="caution">
    <text evidence="2">The sequence shown here is derived from an EMBL/GenBank/DDBJ whole genome shotgun (WGS) entry which is preliminary data.</text>
</comment>
<gene>
    <name evidence="2" type="ORF">R3P38DRAFT_3522668</name>
</gene>
<dbReference type="EMBL" id="JAWWNJ010000003">
    <property type="protein sequence ID" value="KAK7059495.1"/>
    <property type="molecule type" value="Genomic_DNA"/>
</dbReference>
<evidence type="ECO:0000256" key="1">
    <source>
        <dbReference type="SAM" id="MobiDB-lite"/>
    </source>
</evidence>
<proteinExistence type="predicted"/>
<feature type="compositionally biased region" description="Basic and acidic residues" evidence="1">
    <location>
        <begin position="279"/>
        <end position="307"/>
    </location>
</feature>
<dbReference type="AlphaFoldDB" id="A0AAW0E8F7"/>
<feature type="region of interest" description="Disordered" evidence="1">
    <location>
        <begin position="238"/>
        <end position="320"/>
    </location>
</feature>